<feature type="coiled-coil region" evidence="4">
    <location>
        <begin position="637"/>
        <end position="793"/>
    </location>
</feature>
<dbReference type="Bgee" id="ENSLACG00000012679">
    <property type="expression patterns" value="Expressed in chordate pharynx and 1 other cell type or tissue"/>
</dbReference>
<feature type="region of interest" description="Disordered" evidence="5">
    <location>
        <begin position="380"/>
        <end position="417"/>
    </location>
</feature>
<evidence type="ECO:0000313" key="7">
    <source>
        <dbReference type="Ensembl" id="ENSLACP00000014407.1"/>
    </source>
</evidence>
<keyword evidence="2" id="KW-0863">Zinc-finger</keyword>
<evidence type="ECO:0000256" key="1">
    <source>
        <dbReference type="ARBA" id="ARBA00022723"/>
    </source>
</evidence>
<dbReference type="Ensembl" id="ENSLACT00000014507.1">
    <property type="protein sequence ID" value="ENSLACP00000014407.1"/>
    <property type="gene ID" value="ENSLACG00000012679.1"/>
</dbReference>
<feature type="region of interest" description="Disordered" evidence="5">
    <location>
        <begin position="511"/>
        <end position="543"/>
    </location>
</feature>
<feature type="compositionally biased region" description="Basic and acidic residues" evidence="5">
    <location>
        <begin position="150"/>
        <end position="165"/>
    </location>
</feature>
<dbReference type="PANTHER" id="PTHR23336">
    <property type="entry name" value="ZINC FINGER CW-TYPE COILED-COIL DOMAIN PROTEIN 3"/>
    <property type="match status" value="1"/>
</dbReference>
<dbReference type="FunCoup" id="H3AXN6">
    <property type="interactions" value="1055"/>
</dbReference>
<name>H3AXN6_LATCH</name>
<dbReference type="EMBL" id="AFYH01119632">
    <property type="status" value="NOT_ANNOTATED_CDS"/>
    <property type="molecule type" value="Genomic_DNA"/>
</dbReference>
<dbReference type="GeneTree" id="ENSGT00940000161221"/>
<evidence type="ECO:0000256" key="5">
    <source>
        <dbReference type="SAM" id="MobiDB-lite"/>
    </source>
</evidence>
<gene>
    <name evidence="7" type="primary">MORC4</name>
</gene>
<dbReference type="InParanoid" id="H3AXN6"/>
<dbReference type="Pfam" id="PF07496">
    <property type="entry name" value="zf-CW"/>
    <property type="match status" value="1"/>
</dbReference>
<reference evidence="8" key="1">
    <citation type="submission" date="2011-08" db="EMBL/GenBank/DDBJ databases">
        <title>The draft genome of Latimeria chalumnae.</title>
        <authorList>
            <person name="Di Palma F."/>
            <person name="Alfoldi J."/>
            <person name="Johnson J."/>
            <person name="Berlin A."/>
            <person name="Gnerre S."/>
            <person name="Jaffe D."/>
            <person name="MacCallum I."/>
            <person name="Young S."/>
            <person name="Walker B.J."/>
            <person name="Lander E."/>
            <person name="Lindblad-Toh K."/>
        </authorList>
    </citation>
    <scope>NUCLEOTIDE SEQUENCE [LARGE SCALE GENOMIC DNA]</scope>
    <source>
        <strain evidence="8">Wild caught</strain>
    </source>
</reference>
<evidence type="ECO:0000256" key="4">
    <source>
        <dbReference type="SAM" id="Coils"/>
    </source>
</evidence>
<dbReference type="Proteomes" id="UP000008672">
    <property type="component" value="Unassembled WGS sequence"/>
</dbReference>
<evidence type="ECO:0000256" key="3">
    <source>
        <dbReference type="ARBA" id="ARBA00022833"/>
    </source>
</evidence>
<dbReference type="EMBL" id="AFYH01119631">
    <property type="status" value="NOT_ANNOTATED_CDS"/>
    <property type="molecule type" value="Genomic_DNA"/>
</dbReference>
<keyword evidence="3" id="KW-0862">Zinc</keyword>
<dbReference type="PROSITE" id="PS51050">
    <property type="entry name" value="ZF_CW"/>
    <property type="match status" value="1"/>
</dbReference>
<organism evidence="7 8">
    <name type="scientific">Latimeria chalumnae</name>
    <name type="common">Coelacanth</name>
    <dbReference type="NCBI Taxonomy" id="7897"/>
    <lineage>
        <taxon>Eukaryota</taxon>
        <taxon>Metazoa</taxon>
        <taxon>Chordata</taxon>
        <taxon>Craniata</taxon>
        <taxon>Vertebrata</taxon>
        <taxon>Euteleostomi</taxon>
        <taxon>Coelacanthiformes</taxon>
        <taxon>Coelacanthidae</taxon>
        <taxon>Latimeria</taxon>
    </lineage>
</organism>
<reference evidence="7" key="3">
    <citation type="submission" date="2025-09" db="UniProtKB">
        <authorList>
            <consortium name="Ensembl"/>
        </authorList>
    </citation>
    <scope>IDENTIFICATION</scope>
</reference>
<dbReference type="HOGENOM" id="CLU_011516_3_0_1"/>
<dbReference type="EMBL" id="AFYH01119630">
    <property type="status" value="NOT_ANNOTATED_CDS"/>
    <property type="molecule type" value="Genomic_DNA"/>
</dbReference>
<dbReference type="PANTHER" id="PTHR23336:SF22">
    <property type="entry name" value="MORC FAMILY CW-TYPE ZINC FINGER PROTEIN 4"/>
    <property type="match status" value="1"/>
</dbReference>
<evidence type="ECO:0000256" key="2">
    <source>
        <dbReference type="ARBA" id="ARBA00022771"/>
    </source>
</evidence>
<dbReference type="InterPro" id="IPR045261">
    <property type="entry name" value="MORC_ATPase"/>
</dbReference>
<protein>
    <submittedName>
        <fullName evidence="7">MORC family CW-type zinc finger 4</fullName>
    </submittedName>
</protein>
<dbReference type="InterPro" id="IPR011124">
    <property type="entry name" value="Znf_CW"/>
</dbReference>
<keyword evidence="4" id="KW-0175">Coiled coil</keyword>
<evidence type="ECO:0000313" key="8">
    <source>
        <dbReference type="Proteomes" id="UP000008672"/>
    </source>
</evidence>
<dbReference type="OMA" id="MSNESRT"/>
<dbReference type="Pfam" id="PF17942">
    <property type="entry name" value="Morc6_S5"/>
    <property type="match status" value="1"/>
</dbReference>
<dbReference type="GO" id="GO:0008270">
    <property type="term" value="F:zinc ion binding"/>
    <property type="evidence" value="ECO:0007669"/>
    <property type="project" value="UniProtKB-KW"/>
</dbReference>
<reference evidence="7" key="2">
    <citation type="submission" date="2025-08" db="UniProtKB">
        <authorList>
            <consortium name="Ensembl"/>
        </authorList>
    </citation>
    <scope>IDENTIFICATION</scope>
</reference>
<dbReference type="InterPro" id="IPR041006">
    <property type="entry name" value="Morc_S5"/>
</dbReference>
<dbReference type="Gene3D" id="3.30.40.100">
    <property type="match status" value="1"/>
</dbReference>
<feature type="region of interest" description="Disordered" evidence="5">
    <location>
        <begin position="146"/>
        <end position="167"/>
    </location>
</feature>
<keyword evidence="8" id="KW-1185">Reference proteome</keyword>
<dbReference type="GO" id="GO:0005654">
    <property type="term" value="C:nucleoplasm"/>
    <property type="evidence" value="ECO:0007669"/>
    <property type="project" value="TreeGrafter"/>
</dbReference>
<feature type="domain" description="CW-type" evidence="6">
    <location>
        <begin position="328"/>
        <end position="380"/>
    </location>
</feature>
<proteinExistence type="predicted"/>
<dbReference type="GO" id="GO:0016887">
    <property type="term" value="F:ATP hydrolysis activity"/>
    <property type="evidence" value="ECO:0007669"/>
    <property type="project" value="InterPro"/>
</dbReference>
<evidence type="ECO:0000259" key="6">
    <source>
        <dbReference type="PROSITE" id="PS51050"/>
    </source>
</evidence>
<dbReference type="eggNOG" id="KOG1845">
    <property type="taxonomic scope" value="Eukaryota"/>
</dbReference>
<sequence>SFGFTNKPSTKTHAAIGVYGNGFKSGSMRLGKDAIIFTKNGGALSVGLLSQTYLEKIRAQAVIVPIVPFNQQNNKMIVTEDSAPSLDAILKYSLFTSQEELLAEFDTIPSKKGTRIIIWNIRRNKDGVPELDFETDKFDIRIPDISTEGAKSDGKKGGRQPERQDQVVPESDYSLRAYCSILYLKPRIQIILRQKKVKTQLITKSLANIEHDIYKPNFINKRVKITFGFNCKNKEHFGIMMYHKNRLIKSYEKVGCQIKSNTKRGGIGVIGVIECNFLKPAHNKQDFEYTKEYRLTLAAVGQKLNDYWWEKKKNLNFEFFSVAYITNETPDQAWVQCDECLKWRKLPPRINPDSLPEKWYCYLNPDSRYRNCSVREEQELSDDEVTPSYEKTSKKQFRDQNSERRKSQSSEQDSQQVKTNPWKLSYVLALSTVTNKTIGQTVIQRCQGWTNSVILSTRPYIKILPTRSQRNGSQFSSMGLFISVHPSTQKSYKLADEQMFPVLAQPFRAMKRRRSSELSNRSKEEYEEEDSGTTESTVCNYGDNARASMSKGINRLREICLLSLGHTSEENKHTLTMAPTDPLGQETHQENKGSQGDLEASQVNVTPIRDLTGVPDQKMQSDMGDETQKDNCNKNQEAILKKRVENLEMKLTDFTQKLAHQQQETEDCDFMEIMEERGKEEEKSLEELGMEKAMKNLESLSTERDQLRLQAEDLEKERNQLQCECEKRRQELQVLNAQKARRQGRWWPRKLPRLRFAELKVLRVKVEKLKAEKKEIEKKLKETEQHLEVLRESCLPTSSKEETEQQLGIMKLRALRINVGHLLAFVLPHLELQEVSFDTDQIDDILQKVLEINEL</sequence>
<feature type="compositionally biased region" description="Basic and acidic residues" evidence="5">
    <location>
        <begin position="391"/>
        <end position="408"/>
    </location>
</feature>
<accession>H3AXN6</accession>
<dbReference type="AlphaFoldDB" id="H3AXN6"/>
<keyword evidence="1" id="KW-0479">Metal-binding</keyword>